<evidence type="ECO:0000313" key="2">
    <source>
        <dbReference type="EMBL" id="KAK4786388.1"/>
    </source>
</evidence>
<dbReference type="EMBL" id="JAXQNO010000013">
    <property type="protein sequence ID" value="KAK4786388.1"/>
    <property type="molecule type" value="Genomic_DNA"/>
</dbReference>
<evidence type="ECO:0000256" key="1">
    <source>
        <dbReference type="SAM" id="MobiDB-lite"/>
    </source>
</evidence>
<organism evidence="2 3">
    <name type="scientific">Trapa natans</name>
    <name type="common">Water chestnut</name>
    <dbReference type="NCBI Taxonomy" id="22666"/>
    <lineage>
        <taxon>Eukaryota</taxon>
        <taxon>Viridiplantae</taxon>
        <taxon>Streptophyta</taxon>
        <taxon>Embryophyta</taxon>
        <taxon>Tracheophyta</taxon>
        <taxon>Spermatophyta</taxon>
        <taxon>Magnoliopsida</taxon>
        <taxon>eudicotyledons</taxon>
        <taxon>Gunneridae</taxon>
        <taxon>Pentapetalae</taxon>
        <taxon>rosids</taxon>
        <taxon>malvids</taxon>
        <taxon>Myrtales</taxon>
        <taxon>Lythraceae</taxon>
        <taxon>Trapa</taxon>
    </lineage>
</organism>
<name>A0AAN7LE97_TRANT</name>
<feature type="region of interest" description="Disordered" evidence="1">
    <location>
        <begin position="31"/>
        <end position="90"/>
    </location>
</feature>
<sequence>MATGAADGFLRCGCMSSFDCVIERLRSPRKEERRWEWEEPGRVVPDPEDVERGEPRANGGSPDVAGDISGGGSDADKRTDEEAGLVLLFP</sequence>
<protein>
    <submittedName>
        <fullName evidence="2">Uncharacterized protein</fullName>
    </submittedName>
</protein>
<accession>A0AAN7LE97</accession>
<feature type="compositionally biased region" description="Basic and acidic residues" evidence="1">
    <location>
        <begin position="31"/>
        <end position="41"/>
    </location>
</feature>
<proteinExistence type="predicted"/>
<reference evidence="2 3" key="1">
    <citation type="journal article" date="2023" name="Hortic Res">
        <title>Pangenome of water caltrop reveals structural variations and asymmetric subgenome divergence after allopolyploidization.</title>
        <authorList>
            <person name="Zhang X."/>
            <person name="Chen Y."/>
            <person name="Wang L."/>
            <person name="Yuan Y."/>
            <person name="Fang M."/>
            <person name="Shi L."/>
            <person name="Lu R."/>
            <person name="Comes H.P."/>
            <person name="Ma Y."/>
            <person name="Chen Y."/>
            <person name="Huang G."/>
            <person name="Zhou Y."/>
            <person name="Zheng Z."/>
            <person name="Qiu Y."/>
        </authorList>
    </citation>
    <scope>NUCLEOTIDE SEQUENCE [LARGE SCALE GENOMIC DNA]</scope>
    <source>
        <strain evidence="2">F231</strain>
    </source>
</reference>
<gene>
    <name evidence="2" type="ORF">SAY86_003077</name>
</gene>
<dbReference type="AlphaFoldDB" id="A0AAN7LE97"/>
<dbReference type="Proteomes" id="UP001346149">
    <property type="component" value="Unassembled WGS sequence"/>
</dbReference>
<comment type="caution">
    <text evidence="2">The sequence shown here is derived from an EMBL/GenBank/DDBJ whole genome shotgun (WGS) entry which is preliminary data.</text>
</comment>
<keyword evidence="3" id="KW-1185">Reference proteome</keyword>
<evidence type="ECO:0000313" key="3">
    <source>
        <dbReference type="Proteomes" id="UP001346149"/>
    </source>
</evidence>